<dbReference type="SUPFAM" id="SSF53955">
    <property type="entry name" value="Lysozyme-like"/>
    <property type="match status" value="1"/>
</dbReference>
<evidence type="ECO:0008006" key="3">
    <source>
        <dbReference type="Google" id="ProtNLM"/>
    </source>
</evidence>
<evidence type="ECO:0000313" key="1">
    <source>
        <dbReference type="EMBL" id="KKR86479.1"/>
    </source>
</evidence>
<organism evidence="1 2">
    <name type="scientific">Candidatus Curtissbacteria bacterium GW2011_GWA1_41_11</name>
    <dbReference type="NCBI Taxonomy" id="1618409"/>
    <lineage>
        <taxon>Bacteria</taxon>
        <taxon>Candidatus Curtissiibacteriota</taxon>
    </lineage>
</organism>
<gene>
    <name evidence="1" type="ORF">UU34_C0014G0015</name>
</gene>
<accession>A0A0G0UBW9</accession>
<comment type="caution">
    <text evidence="1">The sequence shown here is derived from an EMBL/GenBank/DDBJ whole genome shotgun (WGS) entry which is preliminary data.</text>
</comment>
<proteinExistence type="predicted"/>
<dbReference type="Proteomes" id="UP000034854">
    <property type="component" value="Unassembled WGS sequence"/>
</dbReference>
<dbReference type="InterPro" id="IPR023346">
    <property type="entry name" value="Lysozyme-like_dom_sf"/>
</dbReference>
<reference evidence="1 2" key="1">
    <citation type="journal article" date="2015" name="Nature">
        <title>rRNA introns, odd ribosomes, and small enigmatic genomes across a large radiation of phyla.</title>
        <authorList>
            <person name="Brown C.T."/>
            <person name="Hug L.A."/>
            <person name="Thomas B.C."/>
            <person name="Sharon I."/>
            <person name="Castelle C.J."/>
            <person name="Singh A."/>
            <person name="Wilkins M.J."/>
            <person name="Williams K.H."/>
            <person name="Banfield J.F."/>
        </authorList>
    </citation>
    <scope>NUCLEOTIDE SEQUENCE [LARGE SCALE GENOMIC DNA]</scope>
</reference>
<protein>
    <recommendedName>
        <fullName evidence="3">Mannosyl-glycoprotein endo-beta-N-acetylglucosamidase-like domain-containing protein</fullName>
    </recommendedName>
</protein>
<sequence>MSISCALLFGFTRVPATHATEGISDATATLAMHHISPDTRATKLHAYLESHNSPLASESGHFIAEADRLGLDWRLVAAIAGVESTYGKQIPNGSYNAWGWGIPTGATWGIAFGDWKGGITTVSEGLKYNYIDKGAVTINQMGRMYAASPAWSWKVRYFIDQITEFMPNSPSLLSVTI</sequence>
<dbReference type="AlphaFoldDB" id="A0A0G0UBW9"/>
<name>A0A0G0UBW9_9BACT</name>
<dbReference type="EMBL" id="LCAG01000014">
    <property type="protein sequence ID" value="KKR86479.1"/>
    <property type="molecule type" value="Genomic_DNA"/>
</dbReference>
<evidence type="ECO:0000313" key="2">
    <source>
        <dbReference type="Proteomes" id="UP000034854"/>
    </source>
</evidence>